<accession>A0ABU6NIA8</accession>
<proteinExistence type="predicted"/>
<dbReference type="InterPro" id="IPR003749">
    <property type="entry name" value="ThiS/MoaD-like"/>
</dbReference>
<evidence type="ECO:0000313" key="2">
    <source>
        <dbReference type="Proteomes" id="UP001341820"/>
    </source>
</evidence>
<keyword evidence="2" id="KW-1185">Reference proteome</keyword>
<dbReference type="Gene3D" id="3.10.20.30">
    <property type="match status" value="1"/>
</dbReference>
<dbReference type="NCBIfam" id="TIGR01683">
    <property type="entry name" value="thiS"/>
    <property type="match status" value="1"/>
</dbReference>
<dbReference type="EMBL" id="JAROAS010000010">
    <property type="protein sequence ID" value="MED4127941.1"/>
    <property type="molecule type" value="Genomic_DNA"/>
</dbReference>
<dbReference type="RefSeq" id="WP_328236836.1">
    <property type="nucleotide sequence ID" value="NZ_JAROAS010000010.1"/>
</dbReference>
<organism evidence="1 2">
    <name type="scientific">Shouchella miscanthi</name>
    <dbReference type="NCBI Taxonomy" id="2598861"/>
    <lineage>
        <taxon>Bacteria</taxon>
        <taxon>Bacillati</taxon>
        <taxon>Bacillota</taxon>
        <taxon>Bacilli</taxon>
        <taxon>Bacillales</taxon>
        <taxon>Bacillaceae</taxon>
        <taxon>Shouchella</taxon>
    </lineage>
</organism>
<dbReference type="Proteomes" id="UP001341820">
    <property type="component" value="Unassembled WGS sequence"/>
</dbReference>
<gene>
    <name evidence="1" type="primary">thiS</name>
    <name evidence="1" type="ORF">P5F74_07340</name>
</gene>
<evidence type="ECO:0000313" key="1">
    <source>
        <dbReference type="EMBL" id="MED4127941.1"/>
    </source>
</evidence>
<protein>
    <submittedName>
        <fullName evidence="1">Sulfur carrier protein ThiS</fullName>
    </submittedName>
</protein>
<dbReference type="Pfam" id="PF02597">
    <property type="entry name" value="ThiS"/>
    <property type="match status" value="1"/>
</dbReference>
<dbReference type="InterPro" id="IPR012675">
    <property type="entry name" value="Beta-grasp_dom_sf"/>
</dbReference>
<reference evidence="1 2" key="1">
    <citation type="submission" date="2023-03" db="EMBL/GenBank/DDBJ databases">
        <title>Bacillus Genome Sequencing.</title>
        <authorList>
            <person name="Dunlap C."/>
        </authorList>
    </citation>
    <scope>NUCLEOTIDE SEQUENCE [LARGE SCALE GENOMIC DNA]</scope>
    <source>
        <strain evidence="1 2">B-4107</strain>
    </source>
</reference>
<dbReference type="CDD" id="cd00565">
    <property type="entry name" value="Ubl_ThiS"/>
    <property type="match status" value="1"/>
</dbReference>
<dbReference type="InterPro" id="IPR010035">
    <property type="entry name" value="Thi_S"/>
</dbReference>
<sequence length="65" mass="7254">MKLTINGKERIVESKTLHDLMTELNVNGQLVVVELAGDIIPREKWSVTELDEQKPVELVHFVGGG</sequence>
<comment type="caution">
    <text evidence="1">The sequence shown here is derived from an EMBL/GenBank/DDBJ whole genome shotgun (WGS) entry which is preliminary data.</text>
</comment>
<name>A0ABU6NIA8_9BACI</name>
<dbReference type="PANTHER" id="PTHR34472:SF1">
    <property type="entry name" value="SULFUR CARRIER PROTEIN THIS"/>
    <property type="match status" value="1"/>
</dbReference>
<dbReference type="SUPFAM" id="SSF54285">
    <property type="entry name" value="MoaD/ThiS"/>
    <property type="match status" value="1"/>
</dbReference>
<dbReference type="InterPro" id="IPR016155">
    <property type="entry name" value="Mopterin_synth/thiamin_S_b"/>
</dbReference>
<dbReference type="PANTHER" id="PTHR34472">
    <property type="entry name" value="SULFUR CARRIER PROTEIN THIS"/>
    <property type="match status" value="1"/>
</dbReference>